<evidence type="ECO:0000256" key="2">
    <source>
        <dbReference type="ARBA" id="ARBA00010447"/>
    </source>
</evidence>
<dbReference type="PANTHER" id="PTHR43586:SF4">
    <property type="entry name" value="ISOPENICILLIN N EPIMERASE"/>
    <property type="match status" value="1"/>
</dbReference>
<proteinExistence type="inferred from homology"/>
<dbReference type="PROSITE" id="PS00595">
    <property type="entry name" value="AA_TRANSFER_CLASS_5"/>
    <property type="match status" value="1"/>
</dbReference>
<keyword evidence="5" id="KW-0663">Pyridoxal phosphate</keyword>
<dbReference type="GO" id="GO:0008483">
    <property type="term" value="F:transaminase activity"/>
    <property type="evidence" value="ECO:0007669"/>
    <property type="project" value="UniProtKB-KW"/>
</dbReference>
<dbReference type="GO" id="GO:0030170">
    <property type="term" value="F:pyridoxal phosphate binding"/>
    <property type="evidence" value="ECO:0007669"/>
    <property type="project" value="InterPro"/>
</dbReference>
<dbReference type="InterPro" id="IPR010969">
    <property type="entry name" value="Cys_dSase-rel_unknwn_funct"/>
</dbReference>
<dbReference type="NCBIfam" id="TIGR01977">
    <property type="entry name" value="am_tr_V_EF2568"/>
    <property type="match status" value="1"/>
</dbReference>
<gene>
    <name evidence="9" type="ORF">GQ588_13100</name>
</gene>
<dbReference type="Pfam" id="PF00266">
    <property type="entry name" value="Aminotran_5"/>
    <property type="match status" value="1"/>
</dbReference>
<dbReference type="PANTHER" id="PTHR43586">
    <property type="entry name" value="CYSTEINE DESULFURASE"/>
    <property type="match status" value="1"/>
</dbReference>
<evidence type="ECO:0000256" key="1">
    <source>
        <dbReference type="ARBA" id="ARBA00001933"/>
    </source>
</evidence>
<accession>A0A857DJI3</accession>
<dbReference type="InterPro" id="IPR015422">
    <property type="entry name" value="PyrdxlP-dep_Trfase_small"/>
</dbReference>
<evidence type="ECO:0000313" key="10">
    <source>
        <dbReference type="Proteomes" id="UP000430508"/>
    </source>
</evidence>
<evidence type="ECO:0000256" key="5">
    <source>
        <dbReference type="ARBA" id="ARBA00022898"/>
    </source>
</evidence>
<dbReference type="CDD" id="cd06453">
    <property type="entry name" value="SufS_like"/>
    <property type="match status" value="1"/>
</dbReference>
<dbReference type="PIRSF" id="PIRSF005572">
    <property type="entry name" value="NifS"/>
    <property type="match status" value="1"/>
</dbReference>
<dbReference type="Gene3D" id="3.40.640.10">
    <property type="entry name" value="Type I PLP-dependent aspartate aminotransferase-like (Major domain)"/>
    <property type="match status" value="1"/>
</dbReference>
<name>A0A857DJI3_9FIRM</name>
<dbReference type="InterPro" id="IPR015421">
    <property type="entry name" value="PyrdxlP-dep_Trfase_major"/>
</dbReference>
<dbReference type="Gene3D" id="3.90.1150.10">
    <property type="entry name" value="Aspartate Aminotransferase, domain 1"/>
    <property type="match status" value="1"/>
</dbReference>
<protein>
    <recommendedName>
        <fullName evidence="3">cysteine desulfurase</fullName>
        <ecNumber evidence="3">2.8.1.7</ecNumber>
    </recommendedName>
</protein>
<dbReference type="InterPro" id="IPR000192">
    <property type="entry name" value="Aminotrans_V_dom"/>
</dbReference>
<dbReference type="InterPro" id="IPR016454">
    <property type="entry name" value="Cysteine_dSase"/>
</dbReference>
<dbReference type="GO" id="GO:0006534">
    <property type="term" value="P:cysteine metabolic process"/>
    <property type="evidence" value="ECO:0007669"/>
    <property type="project" value="InterPro"/>
</dbReference>
<dbReference type="InterPro" id="IPR010970">
    <property type="entry name" value="Cys_dSase_SufS"/>
</dbReference>
<keyword evidence="9" id="KW-0032">Aminotransferase</keyword>
<dbReference type="EMBL" id="CP046996">
    <property type="protein sequence ID" value="QHA01510.1"/>
    <property type="molecule type" value="Genomic_DNA"/>
</dbReference>
<evidence type="ECO:0000256" key="3">
    <source>
        <dbReference type="ARBA" id="ARBA00012239"/>
    </source>
</evidence>
<dbReference type="AlphaFoldDB" id="A0A857DJI3"/>
<dbReference type="Proteomes" id="UP000430508">
    <property type="component" value="Chromosome"/>
</dbReference>
<comment type="similarity">
    <text evidence="2">Belongs to the class-V pyridoxal-phosphate-dependent aminotransferase family. Csd subfamily.</text>
</comment>
<comment type="cofactor">
    <cofactor evidence="1 7">
        <name>pyridoxal 5'-phosphate</name>
        <dbReference type="ChEBI" id="CHEBI:597326"/>
    </cofactor>
</comment>
<comment type="catalytic activity">
    <reaction evidence="6">
        <text>(sulfur carrier)-H + L-cysteine = (sulfur carrier)-SH + L-alanine</text>
        <dbReference type="Rhea" id="RHEA:43892"/>
        <dbReference type="Rhea" id="RHEA-COMP:14737"/>
        <dbReference type="Rhea" id="RHEA-COMP:14739"/>
        <dbReference type="ChEBI" id="CHEBI:29917"/>
        <dbReference type="ChEBI" id="CHEBI:35235"/>
        <dbReference type="ChEBI" id="CHEBI:57972"/>
        <dbReference type="ChEBI" id="CHEBI:64428"/>
        <dbReference type="EC" id="2.8.1.7"/>
    </reaction>
</comment>
<evidence type="ECO:0000259" key="8">
    <source>
        <dbReference type="Pfam" id="PF00266"/>
    </source>
</evidence>
<feature type="domain" description="Aminotransferase class V" evidence="8">
    <location>
        <begin position="6"/>
        <end position="374"/>
    </location>
</feature>
<keyword evidence="4 9" id="KW-0808">Transferase</keyword>
<reference evidence="9 10" key="1">
    <citation type="submission" date="2019-12" db="EMBL/GenBank/DDBJ databases">
        <title>Sequence classification of anaerobic respiratory reductive dehalogenases: First we see many, then we see few.</title>
        <authorList>
            <person name="Molenda O."/>
            <person name="Puentes Jacome L.A."/>
            <person name="Cao X."/>
            <person name="Nesbo C.L."/>
            <person name="Tang S."/>
            <person name="Morson N."/>
            <person name="Patron J."/>
            <person name="Lomheim L."/>
            <person name="Wishart D.S."/>
            <person name="Edwards E.A."/>
        </authorList>
    </citation>
    <scope>NUCLEOTIDE SEQUENCE [LARGE SCALE GENOMIC DNA]</scope>
    <source>
        <strain evidence="9 10">12DCA</strain>
    </source>
</reference>
<sequence length="385" mass="42382">MNLTKIYFDNACTTFPKPASVSAAVVHYMQSIGANISRGGYESAYTADEIVIETRELICELFNYPNCKNVIFTPNITTSLNMILKGFLHNGDHVLVSAMEHNAVMRPLIQLQTSGVEFDRIPCTEDGELLFEEVPRLLRPNTKAIVMTHASNVCGTLLPIQKVGSFCKEQGLAFIIDSAQTAGVIPIDMQAMGIDVLAFTGHKGLLGPQGIGGFITTEAMFPLINPLISGGTGSLSHTEEVPGFMPDRFEAGTMNLPGIFGLHAALRYLLETGIDKIREKELELTARFLKKLKSLPDIRIIGRPDITNRTAVVSIQTTKRDLAEISFELDNRYGVMTRVGLHCAPNAHKTLKTYPTGTLRFSFGHYNTNKEVDYSIEAIRRITDG</sequence>
<evidence type="ECO:0000256" key="7">
    <source>
        <dbReference type="RuleBase" id="RU004504"/>
    </source>
</evidence>
<dbReference type="InterPro" id="IPR020578">
    <property type="entry name" value="Aminotrans_V_PyrdxlP_BS"/>
</dbReference>
<dbReference type="RefSeq" id="WP_019224755.1">
    <property type="nucleotide sequence ID" value="NZ_CP046996.1"/>
</dbReference>
<dbReference type="InterPro" id="IPR015424">
    <property type="entry name" value="PyrdxlP-dep_Trfase"/>
</dbReference>
<organism evidence="9 10">
    <name type="scientific">Dehalobacter restrictus</name>
    <dbReference type="NCBI Taxonomy" id="55583"/>
    <lineage>
        <taxon>Bacteria</taxon>
        <taxon>Bacillati</taxon>
        <taxon>Bacillota</taxon>
        <taxon>Clostridia</taxon>
        <taxon>Eubacteriales</taxon>
        <taxon>Desulfitobacteriaceae</taxon>
        <taxon>Dehalobacter</taxon>
    </lineage>
</organism>
<evidence type="ECO:0000256" key="6">
    <source>
        <dbReference type="ARBA" id="ARBA00050776"/>
    </source>
</evidence>
<dbReference type="GO" id="GO:0031071">
    <property type="term" value="F:cysteine desulfurase activity"/>
    <property type="evidence" value="ECO:0007669"/>
    <property type="project" value="UniProtKB-EC"/>
</dbReference>
<dbReference type="SUPFAM" id="SSF53383">
    <property type="entry name" value="PLP-dependent transferases"/>
    <property type="match status" value="1"/>
</dbReference>
<evidence type="ECO:0000313" key="9">
    <source>
        <dbReference type="EMBL" id="QHA01510.1"/>
    </source>
</evidence>
<dbReference type="EC" id="2.8.1.7" evidence="3"/>
<evidence type="ECO:0000256" key="4">
    <source>
        <dbReference type="ARBA" id="ARBA00022679"/>
    </source>
</evidence>